<comment type="caution">
    <text evidence="13">The sequence shown here is derived from an EMBL/GenBank/DDBJ whole genome shotgun (WGS) entry which is preliminary data.</text>
</comment>
<dbReference type="AlphaFoldDB" id="A0A9W7C3L1"/>
<sequence>MVTALFLLLFLLPSACPLLAVDPLIFLSGGLSASLSHSLTVPIDVVKTRQQQDPRFEGSEGLLANARTIVENEGLAKLFAGSLPTLTGYFLQGSLKYGFYDAFKPLTNGLTESGLANLIVAAGLAELIGTTVLTPLEASRIKQVTDPAFADLNFLETVRSQSVESSLSSLQPCLLKMLPYTMMQLSSYEVMRSSSVPQIPAALISAVVSSLASQPGDALLSYSAKGSGGFDLARGLTDLGVAGLFRGTQARLLQMILIVSVQLLANDTIRASLGLAVVGAVK</sequence>
<keyword evidence="14" id="KW-1185">Reference proteome</keyword>
<evidence type="ECO:0000313" key="13">
    <source>
        <dbReference type="EMBL" id="GMI01317.1"/>
    </source>
</evidence>
<evidence type="ECO:0000256" key="1">
    <source>
        <dbReference type="ARBA" id="ARBA00004448"/>
    </source>
</evidence>
<reference evidence="14" key="1">
    <citation type="journal article" date="2023" name="Commun. Biol.">
        <title>Genome analysis of Parmales, the sister group of diatoms, reveals the evolutionary specialization of diatoms from phago-mixotrophs to photoautotrophs.</title>
        <authorList>
            <person name="Ban H."/>
            <person name="Sato S."/>
            <person name="Yoshikawa S."/>
            <person name="Yamada K."/>
            <person name="Nakamura Y."/>
            <person name="Ichinomiya M."/>
            <person name="Sato N."/>
            <person name="Blanc-Mathieu R."/>
            <person name="Endo H."/>
            <person name="Kuwata A."/>
            <person name="Ogata H."/>
        </authorList>
    </citation>
    <scope>NUCLEOTIDE SEQUENCE [LARGE SCALE GENOMIC DNA]</scope>
    <source>
        <strain evidence="14">NIES 3701</strain>
    </source>
</reference>
<evidence type="ECO:0000256" key="5">
    <source>
        <dbReference type="ARBA" id="ARBA00022737"/>
    </source>
</evidence>
<evidence type="ECO:0000256" key="11">
    <source>
        <dbReference type="RuleBase" id="RU000488"/>
    </source>
</evidence>
<keyword evidence="3 11" id="KW-0813">Transport</keyword>
<dbReference type="GO" id="GO:0005743">
    <property type="term" value="C:mitochondrial inner membrane"/>
    <property type="evidence" value="ECO:0007669"/>
    <property type="project" value="UniProtKB-SubCell"/>
</dbReference>
<dbReference type="GO" id="GO:0005315">
    <property type="term" value="F:phosphate transmembrane transporter activity"/>
    <property type="evidence" value="ECO:0007669"/>
    <property type="project" value="InterPro"/>
</dbReference>
<evidence type="ECO:0000313" key="14">
    <source>
        <dbReference type="Proteomes" id="UP001165085"/>
    </source>
</evidence>
<gene>
    <name evidence="13" type="ORF">TrST_g11746</name>
</gene>
<dbReference type="InterPro" id="IPR044677">
    <property type="entry name" value="SLC25A3/Pic2/Mir1-like"/>
</dbReference>
<dbReference type="EMBL" id="BRXY01000578">
    <property type="protein sequence ID" value="GMI01317.1"/>
    <property type="molecule type" value="Genomic_DNA"/>
</dbReference>
<keyword evidence="8" id="KW-0496">Mitochondrion</keyword>
<keyword evidence="6" id="KW-0999">Mitochondrion inner membrane</keyword>
<dbReference type="OrthoDB" id="427452at2759"/>
<comment type="similarity">
    <text evidence="2 11">Belongs to the mitochondrial carrier (TC 2.A.29) family.</text>
</comment>
<dbReference type="InterPro" id="IPR023395">
    <property type="entry name" value="MCP_dom_sf"/>
</dbReference>
<dbReference type="Pfam" id="PF00153">
    <property type="entry name" value="Mito_carr"/>
    <property type="match status" value="1"/>
</dbReference>
<evidence type="ECO:0000256" key="6">
    <source>
        <dbReference type="ARBA" id="ARBA00022792"/>
    </source>
</evidence>
<accession>A0A9W7C3L1</accession>
<organism evidence="13 14">
    <name type="scientific">Triparma strigata</name>
    <dbReference type="NCBI Taxonomy" id="1606541"/>
    <lineage>
        <taxon>Eukaryota</taxon>
        <taxon>Sar</taxon>
        <taxon>Stramenopiles</taxon>
        <taxon>Ochrophyta</taxon>
        <taxon>Bolidophyceae</taxon>
        <taxon>Parmales</taxon>
        <taxon>Triparmaceae</taxon>
        <taxon>Triparma</taxon>
    </lineage>
</organism>
<evidence type="ECO:0000256" key="2">
    <source>
        <dbReference type="ARBA" id="ARBA00006375"/>
    </source>
</evidence>
<dbReference type="InterPro" id="IPR002067">
    <property type="entry name" value="MCP"/>
</dbReference>
<keyword evidence="4 10" id="KW-0812">Transmembrane</keyword>
<dbReference type="PANTHER" id="PTHR45671:SF12">
    <property type="entry name" value="MITOCHONDRIAL PHOSPHATE CARRIER PROTEIN"/>
    <property type="match status" value="1"/>
</dbReference>
<evidence type="ECO:0008006" key="15">
    <source>
        <dbReference type="Google" id="ProtNLM"/>
    </source>
</evidence>
<dbReference type="GO" id="GO:1990547">
    <property type="term" value="P:mitochondrial phosphate ion transmembrane transport"/>
    <property type="evidence" value="ECO:0007669"/>
    <property type="project" value="InterPro"/>
</dbReference>
<dbReference type="PRINTS" id="PR00926">
    <property type="entry name" value="MITOCARRIER"/>
</dbReference>
<name>A0A9W7C3L1_9STRA</name>
<dbReference type="SUPFAM" id="SSF103506">
    <property type="entry name" value="Mitochondrial carrier"/>
    <property type="match status" value="1"/>
</dbReference>
<evidence type="ECO:0000256" key="4">
    <source>
        <dbReference type="ARBA" id="ARBA00022692"/>
    </source>
</evidence>
<dbReference type="PROSITE" id="PS50920">
    <property type="entry name" value="SOLCAR"/>
    <property type="match status" value="2"/>
</dbReference>
<feature type="chain" id="PRO_5040767797" description="Mitochondrial phosphate carrier protein" evidence="12">
    <location>
        <begin position="21"/>
        <end position="282"/>
    </location>
</feature>
<evidence type="ECO:0000256" key="12">
    <source>
        <dbReference type="SAM" id="SignalP"/>
    </source>
</evidence>
<feature type="repeat" description="Solcar" evidence="10">
    <location>
        <begin position="113"/>
        <end position="194"/>
    </location>
</feature>
<feature type="signal peptide" evidence="12">
    <location>
        <begin position="1"/>
        <end position="20"/>
    </location>
</feature>
<keyword evidence="12" id="KW-0732">Signal</keyword>
<evidence type="ECO:0000256" key="9">
    <source>
        <dbReference type="ARBA" id="ARBA00023136"/>
    </source>
</evidence>
<keyword evidence="9 10" id="KW-0472">Membrane</keyword>
<protein>
    <recommendedName>
        <fullName evidence="15">Mitochondrial phosphate carrier protein</fullName>
    </recommendedName>
</protein>
<dbReference type="Proteomes" id="UP001165085">
    <property type="component" value="Unassembled WGS sequence"/>
</dbReference>
<keyword evidence="5" id="KW-0677">Repeat</keyword>
<evidence type="ECO:0000256" key="10">
    <source>
        <dbReference type="PROSITE-ProRule" id="PRU00282"/>
    </source>
</evidence>
<dbReference type="InterPro" id="IPR018108">
    <property type="entry name" value="MCP_transmembrane"/>
</dbReference>
<dbReference type="PANTHER" id="PTHR45671">
    <property type="entry name" value="SOLUTE CARRIER FAMILY 25 (MITOCHONDRIAL CARRIER PHOSPHATE CARRIER), MEMBER 3, LIKE-RELATED-RELATED"/>
    <property type="match status" value="1"/>
</dbReference>
<proteinExistence type="inferred from homology"/>
<evidence type="ECO:0000256" key="8">
    <source>
        <dbReference type="ARBA" id="ARBA00023128"/>
    </source>
</evidence>
<feature type="repeat" description="Solcar" evidence="10">
    <location>
        <begin position="21"/>
        <end position="106"/>
    </location>
</feature>
<dbReference type="Gene3D" id="1.50.40.10">
    <property type="entry name" value="Mitochondrial carrier domain"/>
    <property type="match status" value="1"/>
</dbReference>
<evidence type="ECO:0000256" key="7">
    <source>
        <dbReference type="ARBA" id="ARBA00022989"/>
    </source>
</evidence>
<keyword evidence="7" id="KW-1133">Transmembrane helix</keyword>
<comment type="subcellular location">
    <subcellularLocation>
        <location evidence="1">Mitochondrion inner membrane</location>
        <topology evidence="1">Multi-pass membrane protein</topology>
    </subcellularLocation>
</comment>
<evidence type="ECO:0000256" key="3">
    <source>
        <dbReference type="ARBA" id="ARBA00022448"/>
    </source>
</evidence>